<name>A0A6G1HMH0_9PEZI</name>
<evidence type="ECO:0000256" key="1">
    <source>
        <dbReference type="SAM" id="MobiDB-lite"/>
    </source>
</evidence>
<protein>
    <submittedName>
        <fullName evidence="2">Uncharacterized protein</fullName>
    </submittedName>
</protein>
<evidence type="ECO:0000313" key="2">
    <source>
        <dbReference type="EMBL" id="KAF2397056.1"/>
    </source>
</evidence>
<accession>A0A6G1HMH0</accession>
<feature type="compositionally biased region" description="Pro residues" evidence="1">
    <location>
        <begin position="105"/>
        <end position="122"/>
    </location>
</feature>
<dbReference type="Proteomes" id="UP000799640">
    <property type="component" value="Unassembled WGS sequence"/>
</dbReference>
<proteinExistence type="predicted"/>
<evidence type="ECO:0000313" key="3">
    <source>
        <dbReference type="Proteomes" id="UP000799640"/>
    </source>
</evidence>
<gene>
    <name evidence="2" type="ORF">EJ06DRAFT_158880</name>
</gene>
<dbReference type="AlphaFoldDB" id="A0A6G1HMH0"/>
<reference evidence="2" key="1">
    <citation type="journal article" date="2020" name="Stud. Mycol.">
        <title>101 Dothideomycetes genomes: a test case for predicting lifestyles and emergence of pathogens.</title>
        <authorList>
            <person name="Haridas S."/>
            <person name="Albert R."/>
            <person name="Binder M."/>
            <person name="Bloem J."/>
            <person name="Labutti K."/>
            <person name="Salamov A."/>
            <person name="Andreopoulos B."/>
            <person name="Baker S."/>
            <person name="Barry K."/>
            <person name="Bills G."/>
            <person name="Bluhm B."/>
            <person name="Cannon C."/>
            <person name="Castanera R."/>
            <person name="Culley D."/>
            <person name="Daum C."/>
            <person name="Ezra D."/>
            <person name="Gonzalez J."/>
            <person name="Henrissat B."/>
            <person name="Kuo A."/>
            <person name="Liang C."/>
            <person name="Lipzen A."/>
            <person name="Lutzoni F."/>
            <person name="Magnuson J."/>
            <person name="Mondo S."/>
            <person name="Nolan M."/>
            <person name="Ohm R."/>
            <person name="Pangilinan J."/>
            <person name="Park H.-J."/>
            <person name="Ramirez L."/>
            <person name="Alfaro M."/>
            <person name="Sun H."/>
            <person name="Tritt A."/>
            <person name="Yoshinaga Y."/>
            <person name="Zwiers L.-H."/>
            <person name="Turgeon B."/>
            <person name="Goodwin S."/>
            <person name="Spatafora J."/>
            <person name="Crous P."/>
            <person name="Grigoriev I."/>
        </authorList>
    </citation>
    <scope>NUCLEOTIDE SEQUENCE</scope>
    <source>
        <strain evidence="2">CBS 262.69</strain>
    </source>
</reference>
<feature type="region of interest" description="Disordered" evidence="1">
    <location>
        <begin position="90"/>
        <end position="122"/>
    </location>
</feature>
<dbReference type="EMBL" id="ML996704">
    <property type="protein sequence ID" value="KAF2397056.1"/>
    <property type="molecule type" value="Genomic_DNA"/>
</dbReference>
<organism evidence="2 3">
    <name type="scientific">Trichodelitschia bisporula</name>
    <dbReference type="NCBI Taxonomy" id="703511"/>
    <lineage>
        <taxon>Eukaryota</taxon>
        <taxon>Fungi</taxon>
        <taxon>Dikarya</taxon>
        <taxon>Ascomycota</taxon>
        <taxon>Pezizomycotina</taxon>
        <taxon>Dothideomycetes</taxon>
        <taxon>Dothideomycetes incertae sedis</taxon>
        <taxon>Phaeotrichales</taxon>
        <taxon>Phaeotrichaceae</taxon>
        <taxon>Trichodelitschia</taxon>
    </lineage>
</organism>
<sequence>MVDIASPPITGIQAPDSDVTVWLLRIAPPSSTSPISTSPALYLTAIPYPLHALPPFTVLHPTPSSALKKRVIINDTQTLTDAITLSYLQRHRDHDHNARYQSPSSSPPQPASLHPAPSPPKP</sequence>
<keyword evidence="3" id="KW-1185">Reference proteome</keyword>